<dbReference type="EMBL" id="KQ235400">
    <property type="protein sequence ID" value="KMZ99570.1"/>
    <property type="molecule type" value="Genomic_DNA"/>
</dbReference>
<gene>
    <name evidence="2" type="ORF">PVNG_02297</name>
</gene>
<organism evidence="2 3">
    <name type="scientific">Plasmodium vivax North Korean</name>
    <dbReference type="NCBI Taxonomy" id="1035514"/>
    <lineage>
        <taxon>Eukaryota</taxon>
        <taxon>Sar</taxon>
        <taxon>Alveolata</taxon>
        <taxon>Apicomplexa</taxon>
        <taxon>Aconoidasida</taxon>
        <taxon>Haemosporida</taxon>
        <taxon>Plasmodiidae</taxon>
        <taxon>Plasmodium</taxon>
        <taxon>Plasmodium (Plasmodium)</taxon>
    </lineage>
</organism>
<dbReference type="Proteomes" id="UP000053239">
    <property type="component" value="Unassembled WGS sequence"/>
</dbReference>
<accession>A0A0J9TUC3</accession>
<evidence type="ECO:0000313" key="3">
    <source>
        <dbReference type="Proteomes" id="UP000053239"/>
    </source>
</evidence>
<feature type="region of interest" description="Disordered" evidence="1">
    <location>
        <begin position="344"/>
        <end position="381"/>
    </location>
</feature>
<sequence>MVDAEHSHRPHGGKVIPKGGLSKQEQGVVNSMQNRVPTQDGLIAGKITRLLQQYSLLNHRNGQVLQMIRAYVKHNVESFSLIRLCVCVNYFLNLKMEGDRSFNFVITNSFVKKIKNDEFLDLYGVCLIAKFILRERVTHGGLLSLLASLVRSKADETSSPLDVYNLVVSLLSIQSGGLLRGGQAATQGGTQSTSQTATQTATQTAAQTAAQCAAQPAAQPATQLNEQNVHTLLQLYLQAEKVKNDQLILIVNTLSGIDRTAFFHQMDLAKGQRVQLYEALLRRVNLEERFDGKVLALFLFSLQRMVKLGEISEGVFFHTVVNLAAAFREAAVGTKRQAMRVHSSGAVTQKWGGGGNPQGRENRKVAPKGVEVPTGGGPSGPSGIGSIGGMGGLDGNPVGEAAQVEGPPSRTHFNLQEIGMVLQFYGALVGVPRGRRGSPGKEGHVASHSVDAEDSSLEDSAADHSFVASLAGERTRLGKLYGPSVLLLKESLLLYAQASYEKKVKMNTLDFCTLLKGLSSVFQNTLLDRNILPIFRNFLKHNGKRITIKELQRILKLIFEKREMDFFPFLCGGKNCSFFDHLHSVLLRSVLSESPSWWNEERVEACIMCFYYMSFLSFNANTYLVVNQFVLEQVTGGRAVALVPYVVLSRFNYHRLEVRAAEAAGVVTVADAAGVVTVADAAGVVTVGEAAGVVTVGEAAGVVTVGEAAGGARNDRLPQTKHVTDDFDRMDRLYQLINRHLEKYKTFFVLNCIYALTKFLKNNRTSAFPPFSKFHFPELFHKLNDRLFMHSGLERQSEGKNHIPTSYDYFVNYVKYNYCLSFLCLYVDLGSLLQRVPLGVEFPFAFYTPFNAYLTAAFLANYERLLGSGGFAVPRGASEGSNEAVRGATASATASTSAFTTNATALPFARELVNPPRREIQMEKKKLLKSVMKYASAHCKVMSVHDLIHLIKAFKLVAPLMGRDSLTTLHTCMSIFTRRGNVKTSTSFELLTELIKFMYHFELQNGEVFDDCHDKMVDMLILTFRIVFKNLPDRADSNYLGMLQFSLLYVSHFVRGANLVFDSLSLTDLKRADYFTGLSPMNLDKYPQSSCTFQLQILKVLKGVVKNEKRLLNEYRVGDTPYTVDILIT</sequence>
<proteinExistence type="predicted"/>
<feature type="region of interest" description="Disordered" evidence="1">
    <location>
        <begin position="1"/>
        <end position="21"/>
    </location>
</feature>
<evidence type="ECO:0000313" key="2">
    <source>
        <dbReference type="EMBL" id="KMZ99570.1"/>
    </source>
</evidence>
<dbReference type="OrthoDB" id="370914at2759"/>
<name>A0A0J9TUC3_PLAVI</name>
<feature type="region of interest" description="Disordered" evidence="1">
    <location>
        <begin position="435"/>
        <end position="454"/>
    </location>
</feature>
<protein>
    <submittedName>
        <fullName evidence="2">Uncharacterized protein</fullName>
    </submittedName>
</protein>
<reference evidence="2 3" key="1">
    <citation type="submission" date="2011-09" db="EMBL/GenBank/DDBJ databases">
        <title>The Genome Sequence of Plasmodium vivax North Korean.</title>
        <authorList>
            <consortium name="The Broad Institute Genome Sequencing Platform"/>
            <consortium name="The Broad Institute Genome Sequencing Center for Infectious Disease"/>
            <person name="Neafsey D."/>
            <person name="Carlton J."/>
            <person name="Barnwell J."/>
            <person name="Collins W."/>
            <person name="Escalante A."/>
            <person name="Mullikin J."/>
            <person name="Saul A."/>
            <person name="Guigo R."/>
            <person name="Camara F."/>
            <person name="Young S.K."/>
            <person name="Zeng Q."/>
            <person name="Gargeya S."/>
            <person name="Fitzgerald M."/>
            <person name="Haas B."/>
            <person name="Abouelleil A."/>
            <person name="Alvarado L."/>
            <person name="Arachchi H.M."/>
            <person name="Berlin A."/>
            <person name="Brown A."/>
            <person name="Chapman S.B."/>
            <person name="Chen Z."/>
            <person name="Dunbar C."/>
            <person name="Freedman E."/>
            <person name="Gearin G."/>
            <person name="Gellesch M."/>
            <person name="Goldberg J."/>
            <person name="Griggs A."/>
            <person name="Gujja S."/>
            <person name="Heiman D."/>
            <person name="Howarth C."/>
            <person name="Larson L."/>
            <person name="Lui A."/>
            <person name="MacDonald P.J.P."/>
            <person name="Montmayeur A."/>
            <person name="Murphy C."/>
            <person name="Neiman D."/>
            <person name="Pearson M."/>
            <person name="Priest M."/>
            <person name="Roberts A."/>
            <person name="Saif S."/>
            <person name="Shea T."/>
            <person name="Shenoy N."/>
            <person name="Sisk P."/>
            <person name="Stolte C."/>
            <person name="Sykes S."/>
            <person name="Wortman J."/>
            <person name="Nusbaum C."/>
            <person name="Birren B."/>
        </authorList>
    </citation>
    <scope>NUCLEOTIDE SEQUENCE [LARGE SCALE GENOMIC DNA]</scope>
    <source>
        <strain evidence="2 3">North Korean</strain>
    </source>
</reference>
<dbReference type="AlphaFoldDB" id="A0A0J9TUC3"/>
<evidence type="ECO:0000256" key="1">
    <source>
        <dbReference type="SAM" id="MobiDB-lite"/>
    </source>
</evidence>